<dbReference type="PANTHER" id="PTHR35762">
    <property type="entry name" value="TRANSMEMBRANE PROTEIN"/>
    <property type="match status" value="1"/>
</dbReference>
<keyword evidence="1" id="KW-0812">Transmembrane</keyword>
<sequence>MKNYKKSQFLCNFILYSLTTLISCSFVHYSFLFPSINILFSVSIPNIPSFFFTAKFLFFLGNGIVIILIRESKQTAGSNSSPATEIYNEYVARSRRSNYKPHFSYTLVNKKKVEKMENLHTVDKTFHAEKKKAVKMCSGIPTEDLNGIVESKQAGSSSCSSPVKGCRSYIAPAHSSYTIANKKVEKDKISHAEKKKEVKFCSGIVKREKREKEEENYIPTEELNRRVEAYIARVKQRFVSMV</sequence>
<feature type="transmembrane region" description="Helical" evidence="1">
    <location>
        <begin position="9"/>
        <end position="29"/>
    </location>
</feature>
<reference evidence="3" key="1">
    <citation type="submission" date="2024-07" db="EMBL/GenBank/DDBJ databases">
        <title>Two chromosome-level genome assemblies of Korean endemic species Abeliophyllum distichum and Forsythia ovata (Oleaceae).</title>
        <authorList>
            <person name="Jang H."/>
        </authorList>
    </citation>
    <scope>NUCLEOTIDE SEQUENCE [LARGE SCALE GENOMIC DNA]</scope>
</reference>
<proteinExistence type="predicted"/>
<dbReference type="PROSITE" id="PS51257">
    <property type="entry name" value="PROKAR_LIPOPROTEIN"/>
    <property type="match status" value="1"/>
</dbReference>
<keyword evidence="3" id="KW-1185">Reference proteome</keyword>
<dbReference type="Proteomes" id="UP001604336">
    <property type="component" value="Unassembled WGS sequence"/>
</dbReference>
<keyword evidence="1" id="KW-1133">Transmembrane helix</keyword>
<feature type="transmembrane region" description="Helical" evidence="1">
    <location>
        <begin position="49"/>
        <end position="69"/>
    </location>
</feature>
<evidence type="ECO:0000256" key="1">
    <source>
        <dbReference type="SAM" id="Phobius"/>
    </source>
</evidence>
<keyword evidence="1" id="KW-0472">Membrane</keyword>
<dbReference type="PANTHER" id="PTHR35762:SF2">
    <property type="entry name" value="TRANSMEMBRANE PROTEIN"/>
    <property type="match status" value="1"/>
</dbReference>
<organism evidence="2 3">
    <name type="scientific">Abeliophyllum distichum</name>
    <dbReference type="NCBI Taxonomy" id="126358"/>
    <lineage>
        <taxon>Eukaryota</taxon>
        <taxon>Viridiplantae</taxon>
        <taxon>Streptophyta</taxon>
        <taxon>Embryophyta</taxon>
        <taxon>Tracheophyta</taxon>
        <taxon>Spermatophyta</taxon>
        <taxon>Magnoliopsida</taxon>
        <taxon>eudicotyledons</taxon>
        <taxon>Gunneridae</taxon>
        <taxon>Pentapetalae</taxon>
        <taxon>asterids</taxon>
        <taxon>lamiids</taxon>
        <taxon>Lamiales</taxon>
        <taxon>Oleaceae</taxon>
        <taxon>Forsythieae</taxon>
        <taxon>Abeliophyllum</taxon>
    </lineage>
</organism>
<name>A0ABD1W147_9LAMI</name>
<evidence type="ECO:0008006" key="4">
    <source>
        <dbReference type="Google" id="ProtNLM"/>
    </source>
</evidence>
<protein>
    <recommendedName>
        <fullName evidence="4">DUF4408 domain-containing protein</fullName>
    </recommendedName>
</protein>
<accession>A0ABD1W147</accession>
<dbReference type="EMBL" id="JBFOLK010000001">
    <property type="protein sequence ID" value="KAL2543376.1"/>
    <property type="molecule type" value="Genomic_DNA"/>
</dbReference>
<comment type="caution">
    <text evidence="2">The sequence shown here is derived from an EMBL/GenBank/DDBJ whole genome shotgun (WGS) entry which is preliminary data.</text>
</comment>
<gene>
    <name evidence="2" type="ORF">Adt_04354</name>
</gene>
<evidence type="ECO:0000313" key="2">
    <source>
        <dbReference type="EMBL" id="KAL2543376.1"/>
    </source>
</evidence>
<dbReference type="AlphaFoldDB" id="A0ABD1W147"/>
<evidence type="ECO:0000313" key="3">
    <source>
        <dbReference type="Proteomes" id="UP001604336"/>
    </source>
</evidence>